<dbReference type="CDD" id="cd00310">
    <property type="entry name" value="ATP-synt_Fo_a_6"/>
    <property type="match status" value="1"/>
</dbReference>
<evidence type="ECO:0000256" key="8">
    <source>
        <dbReference type="ARBA" id="ARBA00023065"/>
    </source>
</evidence>
<dbReference type="PRINTS" id="PR00123">
    <property type="entry name" value="ATPASEA"/>
</dbReference>
<dbReference type="HAMAP" id="MF_01393">
    <property type="entry name" value="ATP_synth_a_bact"/>
    <property type="match status" value="1"/>
</dbReference>
<comment type="caution">
    <text evidence="13">The sequence shown here is derived from an EMBL/GenBank/DDBJ whole genome shotgun (WGS) entry which is preliminary data.</text>
</comment>
<evidence type="ECO:0000256" key="10">
    <source>
        <dbReference type="ARBA" id="ARBA00023310"/>
    </source>
</evidence>
<keyword evidence="5 11" id="KW-0812">Transmembrane</keyword>
<dbReference type="Pfam" id="PF00119">
    <property type="entry name" value="ATP-synt_A"/>
    <property type="match status" value="1"/>
</dbReference>
<sequence length="249" mass="28029">MSKSPHISIKPEHLFDFFGFPLTNSYLAAVIVIILFFFLAIYYNEQIKKAKRSKLFYLIQFTLKSLYSFFQNVVGERIGLLFPLLGSLFVYILLLNWFGLLPGVGSILVRVVEAEGEYHFVPLLRGNTTDLNTTLALALVAFFSVQYSGMRELGARAYLGKFFNFSNPISFFVGILEVVSEFSKVLSFSFRLFGNIFAGEVLLTIIAFLMPILASFPFLLLETFVGLVQALVFSMLTAVFILNATAKSH</sequence>
<evidence type="ECO:0000256" key="11">
    <source>
        <dbReference type="HAMAP-Rule" id="MF_01393"/>
    </source>
</evidence>
<dbReference type="InterPro" id="IPR035908">
    <property type="entry name" value="F0_ATP_A_sf"/>
</dbReference>
<dbReference type="PANTHER" id="PTHR42823">
    <property type="entry name" value="ATP SYNTHASE SUBUNIT A, CHLOROPLASTIC"/>
    <property type="match status" value="1"/>
</dbReference>
<comment type="function">
    <text evidence="11 12">Key component of the proton channel; it plays a direct role in the translocation of protons across the membrane.</text>
</comment>
<feature type="transmembrane region" description="Helical" evidence="11">
    <location>
        <begin position="80"/>
        <end position="100"/>
    </location>
</feature>
<organism evidence="13 14">
    <name type="scientific">Candidatus Roizmanbacteria bacterium RIFCSPHIGHO2_02_FULL_38_11</name>
    <dbReference type="NCBI Taxonomy" id="1802039"/>
    <lineage>
        <taxon>Bacteria</taxon>
        <taxon>Candidatus Roizmaniibacteriota</taxon>
    </lineage>
</organism>
<keyword evidence="7 11" id="KW-1133">Transmembrane helix</keyword>
<dbReference type="AlphaFoldDB" id="A0A1F7GWL6"/>
<evidence type="ECO:0000256" key="4">
    <source>
        <dbReference type="ARBA" id="ARBA00022547"/>
    </source>
</evidence>
<feature type="transmembrane region" description="Helical" evidence="11">
    <location>
        <begin position="25"/>
        <end position="43"/>
    </location>
</feature>
<name>A0A1F7GWL6_9BACT</name>
<comment type="subcellular location">
    <subcellularLocation>
        <location evidence="11 12">Cell membrane</location>
        <topology evidence="11 12">Multi-pass membrane protein</topology>
    </subcellularLocation>
    <subcellularLocation>
        <location evidence="1">Membrane</location>
        <topology evidence="1">Multi-pass membrane protein</topology>
    </subcellularLocation>
</comment>
<evidence type="ECO:0000313" key="14">
    <source>
        <dbReference type="Proteomes" id="UP000177913"/>
    </source>
</evidence>
<dbReference type="Gene3D" id="1.20.120.220">
    <property type="entry name" value="ATP synthase, F0 complex, subunit A"/>
    <property type="match status" value="1"/>
</dbReference>
<feature type="transmembrane region" description="Helical" evidence="11">
    <location>
        <begin position="192"/>
        <end position="218"/>
    </location>
</feature>
<evidence type="ECO:0000256" key="6">
    <source>
        <dbReference type="ARBA" id="ARBA00022781"/>
    </source>
</evidence>
<dbReference type="NCBIfam" id="TIGR01131">
    <property type="entry name" value="ATP_synt_6_or_A"/>
    <property type="match status" value="1"/>
</dbReference>
<dbReference type="SUPFAM" id="SSF81336">
    <property type="entry name" value="F1F0 ATP synthase subunit A"/>
    <property type="match status" value="1"/>
</dbReference>
<evidence type="ECO:0000256" key="3">
    <source>
        <dbReference type="ARBA" id="ARBA00022448"/>
    </source>
</evidence>
<evidence type="ECO:0000256" key="9">
    <source>
        <dbReference type="ARBA" id="ARBA00023136"/>
    </source>
</evidence>
<evidence type="ECO:0000256" key="12">
    <source>
        <dbReference type="RuleBase" id="RU000483"/>
    </source>
</evidence>
<dbReference type="PROSITE" id="PS00449">
    <property type="entry name" value="ATPASE_A"/>
    <property type="match status" value="1"/>
</dbReference>
<evidence type="ECO:0000256" key="2">
    <source>
        <dbReference type="ARBA" id="ARBA00006810"/>
    </source>
</evidence>
<keyword evidence="4 11" id="KW-0138">CF(0)</keyword>
<evidence type="ECO:0000256" key="7">
    <source>
        <dbReference type="ARBA" id="ARBA00022989"/>
    </source>
</evidence>
<accession>A0A1F7GWL6</accession>
<keyword evidence="11" id="KW-1003">Cell membrane</keyword>
<keyword evidence="8 11" id="KW-0406">Ion transport</keyword>
<dbReference type="GO" id="GO:0042777">
    <property type="term" value="P:proton motive force-driven plasma membrane ATP synthesis"/>
    <property type="evidence" value="ECO:0007669"/>
    <property type="project" value="TreeGrafter"/>
</dbReference>
<protein>
    <recommendedName>
        <fullName evidence="11 12">ATP synthase subunit a</fullName>
    </recommendedName>
    <alternativeName>
        <fullName evidence="11">ATP synthase F0 sector subunit a</fullName>
    </alternativeName>
    <alternativeName>
        <fullName evidence="11">F-ATPase subunit 6</fullName>
    </alternativeName>
</protein>
<dbReference type="EMBL" id="MFZO01000048">
    <property type="protein sequence ID" value="OGK23348.1"/>
    <property type="molecule type" value="Genomic_DNA"/>
</dbReference>
<comment type="similarity">
    <text evidence="2 11 12">Belongs to the ATPase A chain family.</text>
</comment>
<reference evidence="13 14" key="1">
    <citation type="journal article" date="2016" name="Nat. Commun.">
        <title>Thousands of microbial genomes shed light on interconnected biogeochemical processes in an aquifer system.</title>
        <authorList>
            <person name="Anantharaman K."/>
            <person name="Brown C.T."/>
            <person name="Hug L.A."/>
            <person name="Sharon I."/>
            <person name="Castelle C.J."/>
            <person name="Probst A.J."/>
            <person name="Thomas B.C."/>
            <person name="Singh A."/>
            <person name="Wilkins M.J."/>
            <person name="Karaoz U."/>
            <person name="Brodie E.L."/>
            <person name="Williams K.H."/>
            <person name="Hubbard S.S."/>
            <person name="Banfield J.F."/>
        </authorList>
    </citation>
    <scope>NUCLEOTIDE SEQUENCE [LARGE SCALE GENOMIC DNA]</scope>
</reference>
<evidence type="ECO:0000313" key="13">
    <source>
        <dbReference type="EMBL" id="OGK23348.1"/>
    </source>
</evidence>
<proteinExistence type="inferred from homology"/>
<dbReference type="InterPro" id="IPR023011">
    <property type="entry name" value="ATP_synth_F0_asu_AS"/>
</dbReference>
<keyword evidence="6 11" id="KW-0375">Hydrogen ion transport</keyword>
<dbReference type="InterPro" id="IPR000568">
    <property type="entry name" value="ATP_synth_F0_asu"/>
</dbReference>
<evidence type="ECO:0000256" key="5">
    <source>
        <dbReference type="ARBA" id="ARBA00022692"/>
    </source>
</evidence>
<keyword evidence="10 11" id="KW-0066">ATP synthesis</keyword>
<dbReference type="GO" id="GO:0045259">
    <property type="term" value="C:proton-transporting ATP synthase complex"/>
    <property type="evidence" value="ECO:0007669"/>
    <property type="project" value="UniProtKB-KW"/>
</dbReference>
<dbReference type="GO" id="GO:0005886">
    <property type="term" value="C:plasma membrane"/>
    <property type="evidence" value="ECO:0007669"/>
    <property type="project" value="UniProtKB-SubCell"/>
</dbReference>
<dbReference type="PANTHER" id="PTHR42823:SF3">
    <property type="entry name" value="ATP SYNTHASE SUBUNIT A, CHLOROPLASTIC"/>
    <property type="match status" value="1"/>
</dbReference>
<dbReference type="InterPro" id="IPR045082">
    <property type="entry name" value="ATP_syn_F0_a_bact/chloroplast"/>
</dbReference>
<evidence type="ECO:0000256" key="1">
    <source>
        <dbReference type="ARBA" id="ARBA00004141"/>
    </source>
</evidence>
<feature type="transmembrane region" description="Helical" evidence="11">
    <location>
        <begin position="55"/>
        <end position="74"/>
    </location>
</feature>
<dbReference type="Proteomes" id="UP000177913">
    <property type="component" value="Unassembled WGS sequence"/>
</dbReference>
<dbReference type="GO" id="GO:0046933">
    <property type="term" value="F:proton-transporting ATP synthase activity, rotational mechanism"/>
    <property type="evidence" value="ECO:0007669"/>
    <property type="project" value="UniProtKB-UniRule"/>
</dbReference>
<gene>
    <name evidence="11" type="primary">atpB</name>
    <name evidence="13" type="ORF">A3C25_06440</name>
</gene>
<feature type="transmembrane region" description="Helical" evidence="11">
    <location>
        <begin position="224"/>
        <end position="246"/>
    </location>
</feature>
<keyword evidence="3 11" id="KW-0813">Transport</keyword>
<keyword evidence="9 11" id="KW-0472">Membrane</keyword>